<dbReference type="AlphaFoldDB" id="A0A2P4Q8Z5"/>
<sequence length="179" mass="22052">MIVVHFKLINENNVFIEPKVGISDYDLDEDDIRVKYKNFDYILCEKCNKKYHYNYYDKCFDKEIRELKELFSKLQDYENFYFKEKRNERMKRIKRIKIYFNMESDIIEKKRMEFGKCKECLKIHKNMDENQNIVRKYGLLEWIPYDKFTNIEFIGKRGLAKVYPAIWIDESIIKVESIL</sequence>
<evidence type="ECO:0000313" key="1">
    <source>
        <dbReference type="EMBL" id="POG70833.1"/>
    </source>
</evidence>
<dbReference type="EMBL" id="AUPC02000075">
    <property type="protein sequence ID" value="POG74109.1"/>
    <property type="molecule type" value="Genomic_DNA"/>
</dbReference>
<name>A0A2P4Q8Z5_RHIID</name>
<dbReference type="Proteomes" id="UP000018888">
    <property type="component" value="Unassembled WGS sequence"/>
</dbReference>
<gene>
    <name evidence="1" type="ORF">GLOIN_2v1775416</name>
    <name evidence="2" type="ORF">GLOIN_2v1873884</name>
</gene>
<reference evidence="2 3" key="2">
    <citation type="journal article" date="2018" name="New Phytol.">
        <title>High intraspecific genome diversity in the model arbuscular mycorrhizal symbiont Rhizophagus irregularis.</title>
        <authorList>
            <person name="Chen E.C.H."/>
            <person name="Morin E."/>
            <person name="Beaudet D."/>
            <person name="Noel J."/>
            <person name="Yildirir G."/>
            <person name="Ndikumana S."/>
            <person name="Charron P."/>
            <person name="St-Onge C."/>
            <person name="Giorgi J."/>
            <person name="Kruger M."/>
            <person name="Marton T."/>
            <person name="Ropars J."/>
            <person name="Grigoriev I.V."/>
            <person name="Hainaut M."/>
            <person name="Henrissat B."/>
            <person name="Roux C."/>
            <person name="Martin F."/>
            <person name="Corradi N."/>
        </authorList>
    </citation>
    <scope>NUCLEOTIDE SEQUENCE [LARGE SCALE GENOMIC DNA]</scope>
    <source>
        <strain evidence="3">DAOM 181602 / DAOM 197198 / MUCL 43194</strain>
        <strain evidence="2">DAOM 197198</strain>
    </source>
</reference>
<dbReference type="EMBL" id="AUPC02000115">
    <property type="protein sequence ID" value="POG70833.1"/>
    <property type="molecule type" value="Genomic_DNA"/>
</dbReference>
<proteinExistence type="predicted"/>
<evidence type="ECO:0000313" key="3">
    <source>
        <dbReference type="Proteomes" id="UP000018888"/>
    </source>
</evidence>
<organism evidence="2 3">
    <name type="scientific">Rhizophagus irregularis (strain DAOM 181602 / DAOM 197198 / MUCL 43194)</name>
    <name type="common">Arbuscular mycorrhizal fungus</name>
    <name type="synonym">Glomus intraradices</name>
    <dbReference type="NCBI Taxonomy" id="747089"/>
    <lineage>
        <taxon>Eukaryota</taxon>
        <taxon>Fungi</taxon>
        <taxon>Fungi incertae sedis</taxon>
        <taxon>Mucoromycota</taxon>
        <taxon>Glomeromycotina</taxon>
        <taxon>Glomeromycetes</taxon>
        <taxon>Glomerales</taxon>
        <taxon>Glomeraceae</taxon>
        <taxon>Rhizophagus</taxon>
    </lineage>
</organism>
<protein>
    <submittedName>
        <fullName evidence="2">Uncharacterized protein</fullName>
    </submittedName>
</protein>
<keyword evidence="3" id="KW-1185">Reference proteome</keyword>
<evidence type="ECO:0000313" key="2">
    <source>
        <dbReference type="EMBL" id="POG74109.1"/>
    </source>
</evidence>
<accession>A0A2P4Q8Z5</accession>
<comment type="caution">
    <text evidence="2">The sequence shown here is derived from an EMBL/GenBank/DDBJ whole genome shotgun (WGS) entry which is preliminary data.</text>
</comment>
<reference evidence="2 3" key="1">
    <citation type="journal article" date="2013" name="Proc. Natl. Acad. Sci. U.S.A.">
        <title>Genome of an arbuscular mycorrhizal fungus provides insight into the oldest plant symbiosis.</title>
        <authorList>
            <person name="Tisserant E."/>
            <person name="Malbreil M."/>
            <person name="Kuo A."/>
            <person name="Kohler A."/>
            <person name="Symeonidi A."/>
            <person name="Balestrini R."/>
            <person name="Charron P."/>
            <person name="Duensing N."/>
            <person name="Frei Dit Frey N."/>
            <person name="Gianinazzi-Pearson V."/>
            <person name="Gilbert L.B."/>
            <person name="Handa Y."/>
            <person name="Herr J.R."/>
            <person name="Hijri M."/>
            <person name="Koul R."/>
            <person name="Kawaguchi M."/>
            <person name="Krajinski F."/>
            <person name="Lammers P.J."/>
            <person name="Masclaux F.G."/>
            <person name="Murat C."/>
            <person name="Morin E."/>
            <person name="Ndikumana S."/>
            <person name="Pagni M."/>
            <person name="Petitpierre D."/>
            <person name="Requena N."/>
            <person name="Rosikiewicz P."/>
            <person name="Riley R."/>
            <person name="Saito K."/>
            <person name="San Clemente H."/>
            <person name="Shapiro H."/>
            <person name="van Tuinen D."/>
            <person name="Becard G."/>
            <person name="Bonfante P."/>
            <person name="Paszkowski U."/>
            <person name="Shachar-Hill Y.Y."/>
            <person name="Tuskan G.A."/>
            <person name="Young P.W."/>
            <person name="Sanders I.R."/>
            <person name="Henrissat B."/>
            <person name="Rensing S.A."/>
            <person name="Grigoriev I.V."/>
            <person name="Corradi N."/>
            <person name="Roux C."/>
            <person name="Martin F."/>
        </authorList>
    </citation>
    <scope>NUCLEOTIDE SEQUENCE [LARGE SCALE GENOMIC DNA]</scope>
    <source>
        <strain evidence="3">DAOM 181602 / DAOM 197198 / MUCL 43194</strain>
        <strain evidence="2">DAOM 197198</strain>
    </source>
</reference>